<evidence type="ECO:0000313" key="8">
    <source>
        <dbReference type="EMBL" id="RSH77397.1"/>
    </source>
</evidence>
<evidence type="ECO:0000313" key="9">
    <source>
        <dbReference type="Proteomes" id="UP000279236"/>
    </source>
</evidence>
<dbReference type="InterPro" id="IPR027417">
    <property type="entry name" value="P-loop_NTPase"/>
</dbReference>
<dbReference type="GO" id="GO:0016151">
    <property type="term" value="F:nickel cation binding"/>
    <property type="evidence" value="ECO:0007669"/>
    <property type="project" value="InterPro"/>
</dbReference>
<dbReference type="PANTHER" id="PTHR31715">
    <property type="entry name" value="UREASE ACCESSORY PROTEIN G"/>
    <property type="match status" value="1"/>
</dbReference>
<dbReference type="HAMAP" id="MF_01389">
    <property type="entry name" value="UreG"/>
    <property type="match status" value="1"/>
</dbReference>
<dbReference type="Proteomes" id="UP000279236">
    <property type="component" value="Unassembled WGS sequence"/>
</dbReference>
<keyword evidence="3" id="KW-0996">Nickel insertion</keyword>
<keyword evidence="5" id="KW-0143">Chaperone</keyword>
<dbReference type="GO" id="GO:0003924">
    <property type="term" value="F:GTPase activity"/>
    <property type="evidence" value="ECO:0007669"/>
    <property type="project" value="InterPro"/>
</dbReference>
<evidence type="ECO:0000259" key="7">
    <source>
        <dbReference type="Pfam" id="PF02492"/>
    </source>
</evidence>
<evidence type="ECO:0000256" key="6">
    <source>
        <dbReference type="SAM" id="MobiDB-lite"/>
    </source>
</evidence>
<dbReference type="OrthoDB" id="10063137at2759"/>
<dbReference type="SUPFAM" id="SSF52540">
    <property type="entry name" value="P-loop containing nucleoside triphosphate hydrolases"/>
    <property type="match status" value="1"/>
</dbReference>
<dbReference type="RefSeq" id="XP_028472544.1">
    <property type="nucleotide sequence ID" value="XM_028619048.1"/>
</dbReference>
<dbReference type="NCBIfam" id="TIGR00101">
    <property type="entry name" value="ureG"/>
    <property type="match status" value="1"/>
</dbReference>
<dbReference type="STRING" id="105984.A0A427XF66"/>
<dbReference type="EMBL" id="RSCE01000016">
    <property type="protein sequence ID" value="RSH77397.1"/>
    <property type="molecule type" value="Genomic_DNA"/>
</dbReference>
<dbReference type="Gene3D" id="3.40.50.300">
    <property type="entry name" value="P-loop containing nucleotide triphosphate hydrolases"/>
    <property type="match status" value="1"/>
</dbReference>
<keyword evidence="2" id="KW-0547">Nucleotide-binding</keyword>
<feature type="compositionally biased region" description="Basic and acidic residues" evidence="6">
    <location>
        <begin position="23"/>
        <end position="50"/>
    </location>
</feature>
<gene>
    <name evidence="8" type="ORF">EHS24_003360</name>
</gene>
<comment type="similarity">
    <text evidence="1">Belongs to the SIMIBI class G3E GTPase family. UreG subfamily.</text>
</comment>
<evidence type="ECO:0000256" key="3">
    <source>
        <dbReference type="ARBA" id="ARBA00022988"/>
    </source>
</evidence>
<dbReference type="InterPro" id="IPR004400">
    <property type="entry name" value="UreG"/>
</dbReference>
<reference evidence="8 9" key="1">
    <citation type="submission" date="2018-11" db="EMBL/GenBank/DDBJ databases">
        <title>Genome sequence of Apiotrichum porosum DSM 27194.</title>
        <authorList>
            <person name="Aliyu H."/>
            <person name="Gorte O."/>
            <person name="Ochsenreither K."/>
        </authorList>
    </citation>
    <scope>NUCLEOTIDE SEQUENCE [LARGE SCALE GENOMIC DNA]</scope>
    <source>
        <strain evidence="8 9">DSM 27194</strain>
    </source>
</reference>
<accession>A0A427XF66</accession>
<protein>
    <recommendedName>
        <fullName evidence="7">CobW/HypB/UreG nucleotide-binding domain-containing protein</fullName>
    </recommendedName>
</protein>
<dbReference type="InterPro" id="IPR003495">
    <property type="entry name" value="CobW/HypB/UreG_nucleotide-bd"/>
</dbReference>
<keyword evidence="9" id="KW-1185">Reference proteome</keyword>
<dbReference type="GeneID" id="39587903"/>
<dbReference type="AlphaFoldDB" id="A0A427XF66"/>
<keyword evidence="4" id="KW-0342">GTP-binding</keyword>
<proteinExistence type="inferred from homology"/>
<dbReference type="GO" id="GO:0043419">
    <property type="term" value="P:urea catabolic process"/>
    <property type="evidence" value="ECO:0007669"/>
    <property type="project" value="InterPro"/>
</dbReference>
<feature type="domain" description="CobW/HypB/UreG nucleotide-binding" evidence="7">
    <location>
        <begin position="92"/>
        <end position="260"/>
    </location>
</feature>
<feature type="region of interest" description="Disordered" evidence="6">
    <location>
        <begin position="16"/>
        <end position="50"/>
    </location>
</feature>
<dbReference type="Pfam" id="PF02492">
    <property type="entry name" value="cobW"/>
    <property type="match status" value="1"/>
</dbReference>
<name>A0A427XF66_9TREE</name>
<evidence type="ECO:0000256" key="2">
    <source>
        <dbReference type="ARBA" id="ARBA00022741"/>
    </source>
</evidence>
<evidence type="ECO:0000256" key="5">
    <source>
        <dbReference type="ARBA" id="ARBA00023186"/>
    </source>
</evidence>
<sequence length="298" mass="32209">MAQPVCQFENLLASAPNPNTAVAHEHSHSHEADEHSHSHDAAAEHGHTHEHLEHAGEYDVFQEPFGNINSGKFSERDLPDYSGRDWTERAFTVGIGGPVGSGKTALLLALCRALREEYNIAAVTNDIFTREDQEFLIRNEALPKERIRAIETGGCPHAAIREDISANLHALEDLQADFQCELLFVESGGDNLAANYSRELADYIIYVIDVAGGDKVPRKGGPGISQSDLLIVNKIDLAPHVGASLDVMKRDAALMRESGPTMFTSVRQGEGVKEVIDAIVGAWRVSGAVGKGKGKATA</sequence>
<evidence type="ECO:0000256" key="1">
    <source>
        <dbReference type="ARBA" id="ARBA00005732"/>
    </source>
</evidence>
<organism evidence="8 9">
    <name type="scientific">Apiotrichum porosum</name>
    <dbReference type="NCBI Taxonomy" id="105984"/>
    <lineage>
        <taxon>Eukaryota</taxon>
        <taxon>Fungi</taxon>
        <taxon>Dikarya</taxon>
        <taxon>Basidiomycota</taxon>
        <taxon>Agaricomycotina</taxon>
        <taxon>Tremellomycetes</taxon>
        <taxon>Trichosporonales</taxon>
        <taxon>Trichosporonaceae</taxon>
        <taxon>Apiotrichum</taxon>
    </lineage>
</organism>
<comment type="caution">
    <text evidence="8">The sequence shown here is derived from an EMBL/GenBank/DDBJ whole genome shotgun (WGS) entry which is preliminary data.</text>
</comment>
<dbReference type="GO" id="GO:0005525">
    <property type="term" value="F:GTP binding"/>
    <property type="evidence" value="ECO:0007669"/>
    <property type="project" value="UniProtKB-KW"/>
</dbReference>
<dbReference type="PANTHER" id="PTHR31715:SF0">
    <property type="entry name" value="UREASE ACCESSORY PROTEIN G"/>
    <property type="match status" value="1"/>
</dbReference>
<dbReference type="FunFam" id="3.40.50.300:FF:000208">
    <property type="entry name" value="Urease accessory protein UreG"/>
    <property type="match status" value="1"/>
</dbReference>
<evidence type="ECO:0000256" key="4">
    <source>
        <dbReference type="ARBA" id="ARBA00023134"/>
    </source>
</evidence>
<dbReference type="CDD" id="cd05540">
    <property type="entry name" value="UreG"/>
    <property type="match status" value="1"/>
</dbReference>